<dbReference type="GO" id="GO:0008417">
    <property type="term" value="F:fucosyltransferase activity"/>
    <property type="evidence" value="ECO:0007669"/>
    <property type="project" value="InterPro"/>
</dbReference>
<evidence type="ECO:0000256" key="1">
    <source>
        <dbReference type="ARBA" id="ARBA00004323"/>
    </source>
</evidence>
<organism evidence="14 15">
    <name type="scientific">Crassostrea virginica</name>
    <name type="common">Eastern oyster</name>
    <dbReference type="NCBI Taxonomy" id="6565"/>
    <lineage>
        <taxon>Eukaryota</taxon>
        <taxon>Metazoa</taxon>
        <taxon>Spiralia</taxon>
        <taxon>Lophotrochozoa</taxon>
        <taxon>Mollusca</taxon>
        <taxon>Bivalvia</taxon>
        <taxon>Autobranchia</taxon>
        <taxon>Pteriomorphia</taxon>
        <taxon>Ostreida</taxon>
        <taxon>Ostreoidea</taxon>
        <taxon>Ostreidae</taxon>
        <taxon>Crassostrea</taxon>
    </lineage>
</organism>
<keyword evidence="7" id="KW-0735">Signal-anchor</keyword>
<comment type="similarity">
    <text evidence="3 12">Belongs to the glycosyltransferase 10 family.</text>
</comment>
<dbReference type="FunFam" id="3.40.50.11660:FF:000002">
    <property type="entry name" value="Alpha-(1,3)-fucosyltransferase"/>
    <property type="match status" value="1"/>
</dbReference>
<evidence type="ECO:0000256" key="11">
    <source>
        <dbReference type="ARBA" id="ARBA00023180"/>
    </source>
</evidence>
<dbReference type="PANTHER" id="PTHR48438:SF1">
    <property type="entry name" value="ALPHA-(1,3)-FUCOSYLTRANSFERASE C-RELATED"/>
    <property type="match status" value="1"/>
</dbReference>
<keyword evidence="8 12" id="KW-1133">Transmembrane helix</keyword>
<keyword evidence="10 12" id="KW-0472">Membrane</keyword>
<dbReference type="Gene3D" id="3.40.50.11660">
    <property type="entry name" value="Glycosyl transferase family 10, C-terminal domain"/>
    <property type="match status" value="1"/>
</dbReference>
<keyword evidence="5 12" id="KW-0808">Transferase</keyword>
<dbReference type="GeneID" id="111112225"/>
<evidence type="ECO:0000256" key="7">
    <source>
        <dbReference type="ARBA" id="ARBA00022968"/>
    </source>
</evidence>
<evidence type="ECO:0000256" key="5">
    <source>
        <dbReference type="ARBA" id="ARBA00022679"/>
    </source>
</evidence>
<keyword evidence="6 12" id="KW-0812">Transmembrane</keyword>
<gene>
    <name evidence="15" type="primary">LOC111112225</name>
</gene>
<reference evidence="15" key="1">
    <citation type="submission" date="2025-08" db="UniProtKB">
        <authorList>
            <consortium name="RefSeq"/>
        </authorList>
    </citation>
    <scope>IDENTIFICATION</scope>
    <source>
        <tissue evidence="15">Whole sample</tissue>
    </source>
</reference>
<keyword evidence="11" id="KW-0325">Glycoprotein</keyword>
<evidence type="ECO:0000256" key="3">
    <source>
        <dbReference type="ARBA" id="ARBA00008919"/>
    </source>
</evidence>
<evidence type="ECO:0000256" key="8">
    <source>
        <dbReference type="ARBA" id="ARBA00022989"/>
    </source>
</evidence>
<evidence type="ECO:0000313" key="14">
    <source>
        <dbReference type="Proteomes" id="UP000694844"/>
    </source>
</evidence>
<feature type="domain" description="Fucosyltransferase C-terminal" evidence="13">
    <location>
        <begin position="175"/>
        <end position="347"/>
    </location>
</feature>
<evidence type="ECO:0000256" key="6">
    <source>
        <dbReference type="ARBA" id="ARBA00022692"/>
    </source>
</evidence>
<dbReference type="RefSeq" id="XP_022305347.1">
    <property type="nucleotide sequence ID" value="XM_022449639.1"/>
</dbReference>
<dbReference type="SUPFAM" id="SSF53756">
    <property type="entry name" value="UDP-Glycosyltransferase/glycogen phosphorylase"/>
    <property type="match status" value="1"/>
</dbReference>
<evidence type="ECO:0000256" key="9">
    <source>
        <dbReference type="ARBA" id="ARBA00023034"/>
    </source>
</evidence>
<evidence type="ECO:0000256" key="10">
    <source>
        <dbReference type="ARBA" id="ARBA00023136"/>
    </source>
</evidence>
<dbReference type="AlphaFoldDB" id="A0A8B8BPT3"/>
<evidence type="ECO:0000259" key="13">
    <source>
        <dbReference type="Pfam" id="PF00852"/>
    </source>
</evidence>
<dbReference type="OrthoDB" id="427096at2759"/>
<keyword evidence="9 12" id="KW-0333">Golgi apparatus</keyword>
<sequence>MAELRKIRWGLFTAIFLSISFSSIAILSNSYLLRGHFIWYTAPRPKIDQQQKILTFRIAWYHQNSEIHYGISKYDPTKCDVPNCLVEQNTTLADIVVLRHSDLPYSSPIEKEGNQIWVLHTGECPHHTIRPPSKWAKHIDLGASYMEQSDFFVPIYGRVKLRKAGTTRNFTRILKSKRKDAVWVSSHCNTHGKRENLVKELAKYMNVDTYGTCGKKKCGRQYDDLKKCAETFVQDYKFYFAFENSICDNYTTEKLYSLFRDRAPIIPVINGPRDVRKYLPEGTYINRFDFASPKLLAEELKRIGNNESEYIRILQEKDKYTLSDDFKLKAVYKFQCDLCKYLRNIHNGEVKKKAKGWQQIVDEGQLCVPGK</sequence>
<name>A0A8B8BPT3_CRAVI</name>
<accession>A0A8B8BPT3</accession>
<dbReference type="GO" id="GO:0000139">
    <property type="term" value="C:Golgi membrane"/>
    <property type="evidence" value="ECO:0007669"/>
    <property type="project" value="UniProtKB-SubCell"/>
</dbReference>
<dbReference type="InterPro" id="IPR038577">
    <property type="entry name" value="GT10-like_C_sf"/>
</dbReference>
<proteinExistence type="inferred from homology"/>
<evidence type="ECO:0000256" key="4">
    <source>
        <dbReference type="ARBA" id="ARBA00022676"/>
    </source>
</evidence>
<evidence type="ECO:0000313" key="15">
    <source>
        <dbReference type="RefSeq" id="XP_022305347.1"/>
    </source>
</evidence>
<protein>
    <recommendedName>
        <fullName evidence="12">Fucosyltransferase</fullName>
        <ecNumber evidence="12">2.4.1.-</ecNumber>
    </recommendedName>
</protein>
<dbReference type="GO" id="GO:0032580">
    <property type="term" value="C:Golgi cisterna membrane"/>
    <property type="evidence" value="ECO:0007669"/>
    <property type="project" value="UniProtKB-SubCell"/>
</dbReference>
<comment type="subcellular location">
    <subcellularLocation>
        <location evidence="1">Golgi apparatus membrane</location>
        <topology evidence="1">Single-pass type II membrane protein</topology>
    </subcellularLocation>
    <subcellularLocation>
        <location evidence="12">Golgi apparatus</location>
        <location evidence="12">Golgi stack membrane</location>
        <topology evidence="12">Single-pass type II membrane protein</topology>
    </subcellularLocation>
</comment>
<feature type="transmembrane region" description="Helical" evidence="12">
    <location>
        <begin position="7"/>
        <end position="27"/>
    </location>
</feature>
<dbReference type="InterPro" id="IPR001503">
    <property type="entry name" value="Glyco_trans_10"/>
</dbReference>
<dbReference type="Proteomes" id="UP000694844">
    <property type="component" value="Chromosome 9"/>
</dbReference>
<evidence type="ECO:0000256" key="12">
    <source>
        <dbReference type="RuleBase" id="RU003832"/>
    </source>
</evidence>
<dbReference type="PANTHER" id="PTHR48438">
    <property type="entry name" value="ALPHA-(1,3)-FUCOSYLTRANSFERASE C-RELATED"/>
    <property type="match status" value="1"/>
</dbReference>
<dbReference type="Pfam" id="PF00852">
    <property type="entry name" value="Glyco_transf_10"/>
    <property type="match status" value="1"/>
</dbReference>
<dbReference type="UniPathway" id="UPA00378"/>
<dbReference type="InterPro" id="IPR055270">
    <property type="entry name" value="Glyco_tran_10_C"/>
</dbReference>
<evidence type="ECO:0000256" key="2">
    <source>
        <dbReference type="ARBA" id="ARBA00004922"/>
    </source>
</evidence>
<keyword evidence="14" id="KW-1185">Reference proteome</keyword>
<comment type="pathway">
    <text evidence="2">Protein modification; protein glycosylation.</text>
</comment>
<keyword evidence="4 12" id="KW-0328">Glycosyltransferase</keyword>
<dbReference type="EC" id="2.4.1.-" evidence="12"/>
<dbReference type="KEGG" id="cvn:111112225"/>